<comment type="function">
    <text evidence="1 11">Catalyzes the NADPH-dependent reduction of ketopantoate into pantoic acid.</text>
</comment>
<dbReference type="Pfam" id="PF02558">
    <property type="entry name" value="ApbA"/>
    <property type="match status" value="1"/>
</dbReference>
<evidence type="ECO:0000256" key="7">
    <source>
        <dbReference type="ARBA" id="ARBA00022857"/>
    </source>
</evidence>
<dbReference type="GeneID" id="93165226"/>
<dbReference type="GO" id="GO:0008677">
    <property type="term" value="F:2-dehydropantoate 2-reductase activity"/>
    <property type="evidence" value="ECO:0007669"/>
    <property type="project" value="UniProtKB-EC"/>
</dbReference>
<dbReference type="InterPro" id="IPR013752">
    <property type="entry name" value="KPA_reductase"/>
</dbReference>
<evidence type="ECO:0000259" key="13">
    <source>
        <dbReference type="Pfam" id="PF08546"/>
    </source>
</evidence>
<evidence type="ECO:0000259" key="12">
    <source>
        <dbReference type="Pfam" id="PF02558"/>
    </source>
</evidence>
<evidence type="ECO:0000313" key="14">
    <source>
        <dbReference type="EMBL" id="KMW21515.1"/>
    </source>
</evidence>
<dbReference type="PATRIC" id="fig|742734.4.peg.1735"/>
<dbReference type="Gene3D" id="3.40.50.720">
    <property type="entry name" value="NAD(P)-binding Rossmann-like Domain"/>
    <property type="match status" value="1"/>
</dbReference>
<keyword evidence="8 11" id="KW-0560">Oxidoreductase</keyword>
<evidence type="ECO:0000256" key="9">
    <source>
        <dbReference type="ARBA" id="ARBA00032024"/>
    </source>
</evidence>
<dbReference type="InterPro" id="IPR008927">
    <property type="entry name" value="6-PGluconate_DH-like_C_sf"/>
</dbReference>
<comment type="pathway">
    <text evidence="2 11">Cofactor biosynthesis; (R)-pantothenate biosynthesis; (R)-pantoate from 3-methyl-2-oxobutanoate: step 2/2.</text>
</comment>
<evidence type="ECO:0000256" key="2">
    <source>
        <dbReference type="ARBA" id="ARBA00004994"/>
    </source>
</evidence>
<gene>
    <name evidence="14" type="ORF">HMPREF9470_01620</name>
</gene>
<evidence type="ECO:0000256" key="10">
    <source>
        <dbReference type="ARBA" id="ARBA00048793"/>
    </source>
</evidence>
<dbReference type="PANTHER" id="PTHR43765:SF2">
    <property type="entry name" value="2-DEHYDROPANTOATE 2-REDUCTASE"/>
    <property type="match status" value="1"/>
</dbReference>
<evidence type="ECO:0000256" key="4">
    <source>
        <dbReference type="ARBA" id="ARBA00013014"/>
    </source>
</evidence>
<dbReference type="Pfam" id="PF08546">
    <property type="entry name" value="ApbA_C"/>
    <property type="match status" value="1"/>
</dbReference>
<comment type="catalytic activity">
    <reaction evidence="10 11">
        <text>(R)-pantoate + NADP(+) = 2-dehydropantoate + NADPH + H(+)</text>
        <dbReference type="Rhea" id="RHEA:16233"/>
        <dbReference type="ChEBI" id="CHEBI:11561"/>
        <dbReference type="ChEBI" id="CHEBI:15378"/>
        <dbReference type="ChEBI" id="CHEBI:15980"/>
        <dbReference type="ChEBI" id="CHEBI:57783"/>
        <dbReference type="ChEBI" id="CHEBI:58349"/>
        <dbReference type="EC" id="1.1.1.169"/>
    </reaction>
</comment>
<dbReference type="InterPro" id="IPR003710">
    <property type="entry name" value="ApbA"/>
</dbReference>
<feature type="domain" description="Ketopantoate reductase N-terminal" evidence="12">
    <location>
        <begin position="3"/>
        <end position="149"/>
    </location>
</feature>
<evidence type="ECO:0000256" key="11">
    <source>
        <dbReference type="RuleBase" id="RU362068"/>
    </source>
</evidence>
<dbReference type="InterPro" id="IPR036291">
    <property type="entry name" value="NAD(P)-bd_dom_sf"/>
</dbReference>
<dbReference type="FunFam" id="1.10.1040.10:FF:000017">
    <property type="entry name" value="2-dehydropantoate 2-reductase"/>
    <property type="match status" value="1"/>
</dbReference>
<dbReference type="InterPro" id="IPR013332">
    <property type="entry name" value="KPR_N"/>
</dbReference>
<dbReference type="Proteomes" id="UP000037392">
    <property type="component" value="Unassembled WGS sequence"/>
</dbReference>
<dbReference type="PANTHER" id="PTHR43765">
    <property type="entry name" value="2-DEHYDROPANTOATE 2-REDUCTASE-RELATED"/>
    <property type="match status" value="1"/>
</dbReference>
<feature type="domain" description="Ketopantoate reductase C-terminal" evidence="13">
    <location>
        <begin position="176"/>
        <end position="300"/>
    </location>
</feature>
<dbReference type="InterPro" id="IPR013328">
    <property type="entry name" value="6PGD_dom2"/>
</dbReference>
<organism evidence="14 15">
    <name type="scientific">[Clostridium] citroniae WAL-19142</name>
    <dbReference type="NCBI Taxonomy" id="742734"/>
    <lineage>
        <taxon>Bacteria</taxon>
        <taxon>Bacillati</taxon>
        <taxon>Bacillota</taxon>
        <taxon>Clostridia</taxon>
        <taxon>Lachnospirales</taxon>
        <taxon>Lachnospiraceae</taxon>
        <taxon>Enterocloster</taxon>
    </lineage>
</organism>
<comment type="caution">
    <text evidence="14">The sequence shown here is derived from an EMBL/GenBank/DDBJ whole genome shotgun (WGS) entry which is preliminary data.</text>
</comment>
<name>A0A0J9EZY8_9FIRM</name>
<dbReference type="EC" id="1.1.1.169" evidence="4 11"/>
<evidence type="ECO:0000256" key="3">
    <source>
        <dbReference type="ARBA" id="ARBA00007870"/>
    </source>
</evidence>
<protein>
    <recommendedName>
        <fullName evidence="5 11">2-dehydropantoate 2-reductase</fullName>
        <ecNumber evidence="4 11">1.1.1.169</ecNumber>
    </recommendedName>
    <alternativeName>
        <fullName evidence="9 11">Ketopantoate reductase</fullName>
    </alternativeName>
</protein>
<dbReference type="UniPathway" id="UPA00028">
    <property type="reaction ID" value="UER00004"/>
</dbReference>
<dbReference type="EMBL" id="ADLK01000015">
    <property type="protein sequence ID" value="KMW21515.1"/>
    <property type="molecule type" value="Genomic_DNA"/>
</dbReference>
<evidence type="ECO:0000256" key="5">
    <source>
        <dbReference type="ARBA" id="ARBA00019465"/>
    </source>
</evidence>
<evidence type="ECO:0000256" key="6">
    <source>
        <dbReference type="ARBA" id="ARBA00022655"/>
    </source>
</evidence>
<comment type="similarity">
    <text evidence="3 11">Belongs to the ketopantoate reductase family.</text>
</comment>
<dbReference type="RefSeq" id="WP_045093469.1">
    <property type="nucleotide sequence ID" value="NZ_KQ235877.1"/>
</dbReference>
<dbReference type="GO" id="GO:0005737">
    <property type="term" value="C:cytoplasm"/>
    <property type="evidence" value="ECO:0007669"/>
    <property type="project" value="TreeGrafter"/>
</dbReference>
<dbReference type="GO" id="GO:0015940">
    <property type="term" value="P:pantothenate biosynthetic process"/>
    <property type="evidence" value="ECO:0007669"/>
    <property type="project" value="UniProtKB-UniPathway"/>
</dbReference>
<accession>A0A0J9EZY8</accession>
<dbReference type="SUPFAM" id="SSF51735">
    <property type="entry name" value="NAD(P)-binding Rossmann-fold domains"/>
    <property type="match status" value="1"/>
</dbReference>
<dbReference type="NCBIfam" id="TIGR00745">
    <property type="entry name" value="apbA_panE"/>
    <property type="match status" value="1"/>
</dbReference>
<sequence length="303" mass="32293">MRIAVIGAGAMGSIYGGHLSQHNEVYLVDTAAPVVEHIQKEGLKLQENGEDILFNPMAVTSTEGVGTVDLVILFVKALFSRAALSGNGGLIGPDTYVMTLQNGSGHEDILGEFVDQDHIIIGTTEDNGAVLGLGHIRRGGAGNTNVGMLTEDKNGFLPKLKEAFDCCGFNVKIHENIQQLIWDKLFTNVSLSAVTGILQVDMGYIAANEYAWAMTTSLIREAVAVAKAMGLTADEEQIMAKVKKTSEMSPNGCTSIRADLRDGRRTEVDTISGSVVRAAAKVGVPVPSHEFVVNMVHALEGKN</sequence>
<dbReference type="AlphaFoldDB" id="A0A0J9EZY8"/>
<dbReference type="SUPFAM" id="SSF48179">
    <property type="entry name" value="6-phosphogluconate dehydrogenase C-terminal domain-like"/>
    <property type="match status" value="1"/>
</dbReference>
<evidence type="ECO:0000256" key="1">
    <source>
        <dbReference type="ARBA" id="ARBA00002919"/>
    </source>
</evidence>
<dbReference type="InterPro" id="IPR050838">
    <property type="entry name" value="Ketopantoate_reductase"/>
</dbReference>
<evidence type="ECO:0000313" key="15">
    <source>
        <dbReference type="Proteomes" id="UP000037392"/>
    </source>
</evidence>
<evidence type="ECO:0000256" key="8">
    <source>
        <dbReference type="ARBA" id="ARBA00023002"/>
    </source>
</evidence>
<dbReference type="Gene3D" id="1.10.1040.10">
    <property type="entry name" value="N-(1-d-carboxylethyl)-l-norvaline Dehydrogenase, domain 2"/>
    <property type="match status" value="1"/>
</dbReference>
<dbReference type="GO" id="GO:0050661">
    <property type="term" value="F:NADP binding"/>
    <property type="evidence" value="ECO:0007669"/>
    <property type="project" value="TreeGrafter"/>
</dbReference>
<keyword evidence="6 11" id="KW-0566">Pantothenate biosynthesis</keyword>
<reference evidence="14 15" key="1">
    <citation type="submission" date="2011-04" db="EMBL/GenBank/DDBJ databases">
        <title>The Genome Sequence of Clostridium citroniae WAL-19142.</title>
        <authorList>
            <consortium name="The Broad Institute Genome Sequencing Platform"/>
            <person name="Earl A."/>
            <person name="Ward D."/>
            <person name="Feldgarden M."/>
            <person name="Gevers D."/>
            <person name="Warren Y.A."/>
            <person name="Tyrrell K.L."/>
            <person name="Citron D.M."/>
            <person name="Goldstein E.J."/>
            <person name="Daigneault M."/>
            <person name="Allen-Vercoe E."/>
            <person name="Young S.K."/>
            <person name="Zeng Q."/>
            <person name="Gargeya S."/>
            <person name="Fitzgerald M."/>
            <person name="Haas B."/>
            <person name="Abouelleil A."/>
            <person name="Alvarado L."/>
            <person name="Arachchi H.M."/>
            <person name="Berlin A."/>
            <person name="Brown A."/>
            <person name="Chapman S.B."/>
            <person name="Chen Z."/>
            <person name="Dunbar C."/>
            <person name="Freedman E."/>
            <person name="Gearin G."/>
            <person name="Gellesch M."/>
            <person name="Goldberg J."/>
            <person name="Griggs A."/>
            <person name="Gujja S."/>
            <person name="Heilman E.R."/>
            <person name="Heiman D."/>
            <person name="Howarth C."/>
            <person name="Larson L."/>
            <person name="Lui A."/>
            <person name="MacDonald P.J."/>
            <person name="Mehta T."/>
            <person name="Montmayeur A."/>
            <person name="Murphy C."/>
            <person name="Neiman D."/>
            <person name="Pearson M."/>
            <person name="Priest M."/>
            <person name="Roberts A."/>
            <person name="Saif S."/>
            <person name="Shea T."/>
            <person name="Shenoy N."/>
            <person name="Sisk P."/>
            <person name="Stolte C."/>
            <person name="Sykes S."/>
            <person name="White J."/>
            <person name="Yandava C."/>
            <person name="Wortman J."/>
            <person name="Nusbaum C."/>
            <person name="Birren B."/>
        </authorList>
    </citation>
    <scope>NUCLEOTIDE SEQUENCE [LARGE SCALE GENOMIC DNA]</scope>
    <source>
        <strain evidence="14 15">WAL-19142</strain>
    </source>
</reference>
<proteinExistence type="inferred from homology"/>
<dbReference type="OrthoDB" id="9793586at2"/>
<keyword evidence="7 11" id="KW-0521">NADP</keyword>